<dbReference type="GO" id="GO:0004519">
    <property type="term" value="F:endonuclease activity"/>
    <property type="evidence" value="ECO:0007669"/>
    <property type="project" value="UniProtKB-KW"/>
</dbReference>
<dbReference type="Gene3D" id="3.90.1570.10">
    <property type="entry name" value="tt1808, chain A"/>
    <property type="match status" value="1"/>
</dbReference>
<sequence length="258" mass="30204">MTSVISTPEIPLPPTQDELPCDDGIPMETQRHKLQMDLLLDTLQFWLDQREDGYIGGNMFIYFSTEQARNQDFRGPDFFAVLGVPKTERKSWVVWEEGKAPNVVIELLSESTKQEDKTRKKQVYQNQMRVPEYFWYDPFNPEDWAGFALEKSEYQPLEKDEKQRYISEQLGLALVQWQGSYKGVETVWLRWETLEGELLPTERELREQAQQEAQQAQQEAQQAQQEAQEAQQEAQQIQQTNEKLTAKLRELGIDPETV</sequence>
<reference evidence="3" key="1">
    <citation type="submission" date="2019-08" db="EMBL/GenBank/DDBJ databases">
        <title>Carotenoids and Carotenoid Binding Proteins in the Halophilic Cyanobacterium Euhalothece sp. ZM00.</title>
        <authorList>
            <person name="Cho S.M."/>
            <person name="Song J.Y."/>
            <person name="Park Y.-I."/>
        </authorList>
    </citation>
    <scope>NUCLEOTIDE SEQUENCE [LARGE SCALE GENOMIC DNA]</scope>
    <source>
        <strain evidence="3">Z-M001</strain>
    </source>
</reference>
<dbReference type="Pfam" id="PF05685">
    <property type="entry name" value="Uma2"/>
    <property type="match status" value="1"/>
</dbReference>
<dbReference type="InterPro" id="IPR011335">
    <property type="entry name" value="Restrct_endonuc-II-like"/>
</dbReference>
<dbReference type="PANTHER" id="PTHR33352">
    <property type="entry name" value="SLR1095 PROTEIN"/>
    <property type="match status" value="1"/>
</dbReference>
<accession>A0A5B8NP14</accession>
<feature type="domain" description="Putative restriction endonuclease" evidence="2">
    <location>
        <begin position="26"/>
        <end position="173"/>
    </location>
</feature>
<evidence type="ECO:0000313" key="3">
    <source>
        <dbReference type="EMBL" id="QDZ39935.1"/>
    </source>
</evidence>
<dbReference type="KEGG" id="enn:FRE64_08255"/>
<proteinExistence type="predicted"/>
<dbReference type="EMBL" id="CP042326">
    <property type="protein sequence ID" value="QDZ39935.1"/>
    <property type="molecule type" value="Genomic_DNA"/>
</dbReference>
<feature type="region of interest" description="Disordered" evidence="1">
    <location>
        <begin position="208"/>
        <end position="238"/>
    </location>
</feature>
<dbReference type="InterPro" id="IPR012296">
    <property type="entry name" value="Nuclease_put_TT1808"/>
</dbReference>
<dbReference type="RefSeq" id="WP_146295531.1">
    <property type="nucleotide sequence ID" value="NZ_CP042326.1"/>
</dbReference>
<dbReference type="SUPFAM" id="SSF52980">
    <property type="entry name" value="Restriction endonuclease-like"/>
    <property type="match status" value="1"/>
</dbReference>
<keyword evidence="3" id="KW-0255">Endonuclease</keyword>
<dbReference type="CDD" id="cd06260">
    <property type="entry name" value="DUF820-like"/>
    <property type="match status" value="1"/>
</dbReference>
<dbReference type="AlphaFoldDB" id="A0A5B8NP14"/>
<keyword evidence="3" id="KW-0378">Hydrolase</keyword>
<keyword evidence="3" id="KW-0540">Nuclease</keyword>
<evidence type="ECO:0000259" key="2">
    <source>
        <dbReference type="Pfam" id="PF05685"/>
    </source>
</evidence>
<dbReference type="PANTHER" id="PTHR33352:SF3">
    <property type="entry name" value="SLR1612 PROTEIN"/>
    <property type="match status" value="1"/>
</dbReference>
<dbReference type="InterPro" id="IPR008538">
    <property type="entry name" value="Uma2"/>
</dbReference>
<gene>
    <name evidence="3" type="ORF">FRE64_08255</name>
</gene>
<dbReference type="Proteomes" id="UP000318453">
    <property type="component" value="Chromosome"/>
</dbReference>
<keyword evidence="4" id="KW-1185">Reference proteome</keyword>
<evidence type="ECO:0000256" key="1">
    <source>
        <dbReference type="SAM" id="MobiDB-lite"/>
    </source>
</evidence>
<feature type="compositionally biased region" description="Low complexity" evidence="1">
    <location>
        <begin position="210"/>
        <end position="238"/>
    </location>
</feature>
<name>A0A5B8NP14_9CHRO</name>
<dbReference type="OrthoDB" id="557157at2"/>
<protein>
    <submittedName>
        <fullName evidence="3">Uma2 family endonuclease</fullName>
    </submittedName>
</protein>
<organism evidence="3 4">
    <name type="scientific">Euhalothece natronophila Z-M001</name>
    <dbReference type="NCBI Taxonomy" id="522448"/>
    <lineage>
        <taxon>Bacteria</taxon>
        <taxon>Bacillati</taxon>
        <taxon>Cyanobacteriota</taxon>
        <taxon>Cyanophyceae</taxon>
        <taxon>Oscillatoriophycideae</taxon>
        <taxon>Chroococcales</taxon>
        <taxon>Halothecacae</taxon>
        <taxon>Halothece cluster</taxon>
        <taxon>Euhalothece</taxon>
    </lineage>
</organism>
<evidence type="ECO:0000313" key="4">
    <source>
        <dbReference type="Proteomes" id="UP000318453"/>
    </source>
</evidence>